<dbReference type="InterPro" id="IPR035960">
    <property type="entry name" value="Secretoglobin_sf"/>
</dbReference>
<evidence type="ECO:0000313" key="6">
    <source>
        <dbReference type="Proteomes" id="UP000694915"/>
    </source>
</evidence>
<proteinExistence type="inferred from homology"/>
<keyword evidence="3" id="KW-0964">Secreted</keyword>
<dbReference type="InterPro" id="IPR016126">
    <property type="entry name" value="Secretoglobin"/>
</dbReference>
<feature type="signal peptide" evidence="5">
    <location>
        <begin position="1"/>
        <end position="23"/>
    </location>
</feature>
<keyword evidence="6" id="KW-1185">Reference proteome</keyword>
<evidence type="ECO:0000256" key="3">
    <source>
        <dbReference type="ARBA" id="ARBA00022525"/>
    </source>
</evidence>
<organism evidence="6 7">
    <name type="scientific">Microtus ochrogaster</name>
    <name type="common">Prairie vole</name>
    <dbReference type="NCBI Taxonomy" id="79684"/>
    <lineage>
        <taxon>Eukaryota</taxon>
        <taxon>Metazoa</taxon>
        <taxon>Chordata</taxon>
        <taxon>Craniata</taxon>
        <taxon>Vertebrata</taxon>
        <taxon>Euteleostomi</taxon>
        <taxon>Mammalia</taxon>
        <taxon>Eutheria</taxon>
        <taxon>Euarchontoglires</taxon>
        <taxon>Glires</taxon>
        <taxon>Rodentia</taxon>
        <taxon>Myomorpha</taxon>
        <taxon>Muroidea</taxon>
        <taxon>Cricetidae</taxon>
        <taxon>Arvicolinae</taxon>
        <taxon>Microtus</taxon>
    </lineage>
</organism>
<dbReference type="Pfam" id="PF09252">
    <property type="entry name" value="Feld-I_B"/>
    <property type="match status" value="1"/>
</dbReference>
<dbReference type="RefSeq" id="XP_005372189.1">
    <property type="nucleotide sequence ID" value="XM_005372132.2"/>
</dbReference>
<dbReference type="PROSITE" id="PS51311">
    <property type="entry name" value="SCGB"/>
    <property type="match status" value="1"/>
</dbReference>
<evidence type="ECO:0000256" key="4">
    <source>
        <dbReference type="ARBA" id="ARBA00022729"/>
    </source>
</evidence>
<gene>
    <name evidence="7" type="primary">LOC101993993</name>
</gene>
<evidence type="ECO:0000256" key="2">
    <source>
        <dbReference type="ARBA" id="ARBA00008650"/>
    </source>
</evidence>
<dbReference type="InterPro" id="IPR015332">
    <property type="entry name" value="CH2-like"/>
</dbReference>
<dbReference type="Proteomes" id="UP000694915">
    <property type="component" value="Unplaced"/>
</dbReference>
<reference evidence="7" key="1">
    <citation type="submission" date="2025-08" db="UniProtKB">
        <authorList>
            <consortium name="RefSeq"/>
        </authorList>
    </citation>
    <scope>IDENTIFICATION</scope>
</reference>
<feature type="chain" id="PRO_5046063425" evidence="5">
    <location>
        <begin position="24"/>
        <end position="114"/>
    </location>
</feature>
<dbReference type="InterPro" id="IPR053723">
    <property type="entry name" value="Secretoglobin_Domain_sf"/>
</dbReference>
<comment type="subcellular location">
    <subcellularLocation>
        <location evidence="1">Secreted</location>
    </subcellularLocation>
</comment>
<dbReference type="GeneID" id="101993993"/>
<dbReference type="SUPFAM" id="SSF48201">
    <property type="entry name" value="Uteroglobin-like"/>
    <property type="match status" value="1"/>
</dbReference>
<evidence type="ECO:0000313" key="7">
    <source>
        <dbReference type="RefSeq" id="XP_005372189.1"/>
    </source>
</evidence>
<dbReference type="Gene3D" id="1.20.920.50">
    <property type="match status" value="1"/>
</dbReference>
<dbReference type="PANTHER" id="PTHR31708">
    <property type="entry name" value="ABPBG26-RELATED"/>
    <property type="match status" value="1"/>
</dbReference>
<dbReference type="CDD" id="cd00633">
    <property type="entry name" value="Secretoglobin"/>
    <property type="match status" value="1"/>
</dbReference>
<name>A0ABM0LSW6_MICOH</name>
<comment type="similarity">
    <text evidence="2">Belongs to the secretoglobin family.</text>
</comment>
<evidence type="ECO:0000256" key="5">
    <source>
        <dbReference type="SAM" id="SignalP"/>
    </source>
</evidence>
<sequence>MKGTLLLLALLVTGELGFQTTEACIPFFEVYAAVSIGNKIILNAVLSKFDPTDGERKAFEKIMECFNDAGVEGKILKAKVLEALVFSPECKAYYTQDVIDKFQGILSKVNLFGK</sequence>
<dbReference type="PANTHER" id="PTHR31708:SF0">
    <property type="entry name" value="ABPBG26-RELATED"/>
    <property type="match status" value="1"/>
</dbReference>
<evidence type="ECO:0000256" key="1">
    <source>
        <dbReference type="ARBA" id="ARBA00004613"/>
    </source>
</evidence>
<keyword evidence="4 5" id="KW-0732">Signal</keyword>
<protein>
    <submittedName>
        <fullName evidence="7">Androgen-binding protein homolog</fullName>
    </submittedName>
</protein>
<accession>A0ABM0LSW6</accession>